<protein>
    <submittedName>
        <fullName evidence="1">Uncharacterized protein</fullName>
    </submittedName>
</protein>
<proteinExistence type="predicted"/>
<feature type="non-terminal residue" evidence="1">
    <location>
        <position position="52"/>
    </location>
</feature>
<sequence length="52" mass="5860">MKRFTLSFAFPVLVVVLLIAFNLRGENEPNKKVSPSNETIINLKEWGVINDG</sequence>
<organism evidence="1">
    <name type="scientific">hydrothermal vent metagenome</name>
    <dbReference type="NCBI Taxonomy" id="652676"/>
    <lineage>
        <taxon>unclassified sequences</taxon>
        <taxon>metagenomes</taxon>
        <taxon>ecological metagenomes</taxon>
    </lineage>
</organism>
<reference evidence="1" key="1">
    <citation type="submission" date="2018-06" db="EMBL/GenBank/DDBJ databases">
        <authorList>
            <person name="Zhirakovskaya E."/>
        </authorList>
    </citation>
    <scope>NUCLEOTIDE SEQUENCE</scope>
</reference>
<gene>
    <name evidence="1" type="ORF">MNBD_PLANCTO02-196</name>
</gene>
<evidence type="ECO:0000313" key="1">
    <source>
        <dbReference type="EMBL" id="VAX36157.1"/>
    </source>
</evidence>
<dbReference type="EMBL" id="UOGL01000036">
    <property type="protein sequence ID" value="VAX36157.1"/>
    <property type="molecule type" value="Genomic_DNA"/>
</dbReference>
<dbReference type="AlphaFoldDB" id="A0A3B1E2J6"/>
<accession>A0A3B1E2J6</accession>
<name>A0A3B1E2J6_9ZZZZ</name>